<evidence type="ECO:0000313" key="10">
    <source>
        <dbReference type="EMBL" id="QDS86022.1"/>
    </source>
</evidence>
<evidence type="ECO:0000256" key="3">
    <source>
        <dbReference type="ARBA" id="ARBA00022475"/>
    </source>
</evidence>
<reference evidence="10 11" key="1">
    <citation type="submission" date="2019-02" db="EMBL/GenBank/DDBJ databases">
        <title>Deep-cultivation of Planctomycetes and their phenomic and genomic characterization uncovers novel biology.</title>
        <authorList>
            <person name="Wiegand S."/>
            <person name="Jogler M."/>
            <person name="Boedeker C."/>
            <person name="Pinto D."/>
            <person name="Vollmers J."/>
            <person name="Rivas-Marin E."/>
            <person name="Kohn T."/>
            <person name="Peeters S.H."/>
            <person name="Heuer A."/>
            <person name="Rast P."/>
            <person name="Oberbeckmann S."/>
            <person name="Bunk B."/>
            <person name="Jeske O."/>
            <person name="Meyerdierks A."/>
            <person name="Storesund J.E."/>
            <person name="Kallscheuer N."/>
            <person name="Luecker S."/>
            <person name="Lage O.M."/>
            <person name="Pohl T."/>
            <person name="Merkel B.J."/>
            <person name="Hornburger P."/>
            <person name="Mueller R.-W."/>
            <person name="Bruemmer F."/>
            <person name="Labrenz M."/>
            <person name="Spormann A.M."/>
            <person name="Op den Camp H."/>
            <person name="Overmann J."/>
            <person name="Amann R."/>
            <person name="Jetten M.S.M."/>
            <person name="Mascher T."/>
            <person name="Medema M.H."/>
            <person name="Devos D.P."/>
            <person name="Kaster A.-K."/>
            <person name="Ovreas L."/>
            <person name="Rohde M."/>
            <person name="Galperin M.Y."/>
            <person name="Jogler C."/>
        </authorList>
    </citation>
    <scope>NUCLEOTIDE SEQUENCE [LARGE SCALE GENOMIC DNA]</scope>
    <source>
        <strain evidence="10 11">EC9</strain>
    </source>
</reference>
<keyword evidence="3" id="KW-1003">Cell membrane</keyword>
<dbReference type="CDD" id="cd07185">
    <property type="entry name" value="OmpA_C-like"/>
    <property type="match status" value="1"/>
</dbReference>
<evidence type="ECO:0000313" key="11">
    <source>
        <dbReference type="Proteomes" id="UP000319557"/>
    </source>
</evidence>
<keyword evidence="11" id="KW-1185">Reference proteome</keyword>
<dbReference type="PROSITE" id="PS51123">
    <property type="entry name" value="OMPA_2"/>
    <property type="match status" value="1"/>
</dbReference>
<dbReference type="OrthoDB" id="9815217at2"/>
<dbReference type="Pfam" id="PF00691">
    <property type="entry name" value="OmpA"/>
    <property type="match status" value="1"/>
</dbReference>
<feature type="transmembrane region" description="Helical" evidence="8">
    <location>
        <begin position="16"/>
        <end position="37"/>
    </location>
</feature>
<evidence type="ECO:0000256" key="7">
    <source>
        <dbReference type="PROSITE-ProRule" id="PRU00473"/>
    </source>
</evidence>
<dbReference type="RefSeq" id="WP_145341547.1">
    <property type="nucleotide sequence ID" value="NZ_CP036261.1"/>
</dbReference>
<feature type="domain" description="OmpA-like" evidence="9">
    <location>
        <begin position="113"/>
        <end position="235"/>
    </location>
</feature>
<dbReference type="EMBL" id="CP036261">
    <property type="protein sequence ID" value="QDS86022.1"/>
    <property type="molecule type" value="Genomic_DNA"/>
</dbReference>
<comment type="similarity">
    <text evidence="2">Belongs to the MotB family.</text>
</comment>
<gene>
    <name evidence="10" type="primary">motB</name>
    <name evidence="10" type="ORF">EC9_01800</name>
</gene>
<evidence type="ECO:0000256" key="4">
    <source>
        <dbReference type="ARBA" id="ARBA00022692"/>
    </source>
</evidence>
<sequence length="259" mass="28320">MDDDGGGDDAAAIPEWVVTFGDMMSLLLTFFIMLVSLSEIKEEEKFQALVESMRQQFGHERSTESMSPGDAKPRDTAFEVLATMGRAKRLDSHNGGVKAKAPVGEEPTVRIIRPGRLTAVGTVVFFPEGEAELSDNGKAALDGIAEELKGKPQKIEIRGHTSARTAAKAVSIREPMNLAYSRSVRVYDYLVNHHGIDPRRCRIAAAADSEPMSVAADPAKQQQNPRVEVFLLDETVSDLIGTNVERQKNIIPESDSARQ</sequence>
<protein>
    <submittedName>
        <fullName evidence="10">Motility protein B</fullName>
    </submittedName>
</protein>
<accession>A0A517LTS6</accession>
<dbReference type="Proteomes" id="UP000319557">
    <property type="component" value="Chromosome"/>
</dbReference>
<dbReference type="PANTHER" id="PTHR30329:SF21">
    <property type="entry name" value="LIPOPROTEIN YIAD-RELATED"/>
    <property type="match status" value="1"/>
</dbReference>
<keyword evidence="5 8" id="KW-1133">Transmembrane helix</keyword>
<evidence type="ECO:0000256" key="1">
    <source>
        <dbReference type="ARBA" id="ARBA00004162"/>
    </source>
</evidence>
<dbReference type="KEGG" id="ruv:EC9_01800"/>
<keyword evidence="4 8" id="KW-0812">Transmembrane</keyword>
<evidence type="ECO:0000256" key="5">
    <source>
        <dbReference type="ARBA" id="ARBA00022989"/>
    </source>
</evidence>
<comment type="subcellular location">
    <subcellularLocation>
        <location evidence="1">Cell membrane</location>
        <topology evidence="1">Single-pass membrane protein</topology>
    </subcellularLocation>
</comment>
<dbReference type="SUPFAM" id="SSF103088">
    <property type="entry name" value="OmpA-like"/>
    <property type="match status" value="1"/>
</dbReference>
<dbReference type="GO" id="GO:0005886">
    <property type="term" value="C:plasma membrane"/>
    <property type="evidence" value="ECO:0007669"/>
    <property type="project" value="UniProtKB-SubCell"/>
</dbReference>
<dbReference type="AlphaFoldDB" id="A0A517LTS6"/>
<dbReference type="Gene3D" id="3.30.1330.60">
    <property type="entry name" value="OmpA-like domain"/>
    <property type="match status" value="1"/>
</dbReference>
<dbReference type="InterPro" id="IPR050330">
    <property type="entry name" value="Bact_OuterMem_StrucFunc"/>
</dbReference>
<dbReference type="InterPro" id="IPR025713">
    <property type="entry name" value="MotB-like_N_dom"/>
</dbReference>
<keyword evidence="6 7" id="KW-0472">Membrane</keyword>
<evidence type="ECO:0000256" key="8">
    <source>
        <dbReference type="SAM" id="Phobius"/>
    </source>
</evidence>
<evidence type="ECO:0000256" key="6">
    <source>
        <dbReference type="ARBA" id="ARBA00023136"/>
    </source>
</evidence>
<dbReference type="Pfam" id="PF13677">
    <property type="entry name" value="MotB_plug"/>
    <property type="match status" value="1"/>
</dbReference>
<name>A0A517LTS6_9BACT</name>
<evidence type="ECO:0000256" key="2">
    <source>
        <dbReference type="ARBA" id="ARBA00008914"/>
    </source>
</evidence>
<proteinExistence type="inferred from homology"/>
<organism evidence="10 11">
    <name type="scientific">Rosistilla ulvae</name>
    <dbReference type="NCBI Taxonomy" id="1930277"/>
    <lineage>
        <taxon>Bacteria</taxon>
        <taxon>Pseudomonadati</taxon>
        <taxon>Planctomycetota</taxon>
        <taxon>Planctomycetia</taxon>
        <taxon>Pirellulales</taxon>
        <taxon>Pirellulaceae</taxon>
        <taxon>Rosistilla</taxon>
    </lineage>
</organism>
<dbReference type="InterPro" id="IPR006665">
    <property type="entry name" value="OmpA-like"/>
</dbReference>
<dbReference type="InterPro" id="IPR036737">
    <property type="entry name" value="OmpA-like_sf"/>
</dbReference>
<dbReference type="PANTHER" id="PTHR30329">
    <property type="entry name" value="STATOR ELEMENT OF FLAGELLAR MOTOR COMPLEX"/>
    <property type="match status" value="1"/>
</dbReference>
<evidence type="ECO:0000259" key="9">
    <source>
        <dbReference type="PROSITE" id="PS51123"/>
    </source>
</evidence>